<keyword evidence="1" id="KW-0472">Membrane</keyword>
<dbReference type="GO" id="GO:0031461">
    <property type="term" value="C:cullin-RING ubiquitin ligase complex"/>
    <property type="evidence" value="ECO:0007669"/>
    <property type="project" value="TreeGrafter"/>
</dbReference>
<proteinExistence type="predicted"/>
<feature type="transmembrane region" description="Helical" evidence="1">
    <location>
        <begin position="9"/>
        <end position="30"/>
    </location>
</feature>
<evidence type="ECO:0000256" key="1">
    <source>
        <dbReference type="SAM" id="Phobius"/>
    </source>
</evidence>
<name>A0A0K8TWP1_BACLA</name>
<dbReference type="GO" id="GO:1990756">
    <property type="term" value="F:ubiquitin-like ligase-substrate adaptor activity"/>
    <property type="evidence" value="ECO:0007669"/>
    <property type="project" value="TreeGrafter"/>
</dbReference>
<dbReference type="InterPro" id="IPR019138">
    <property type="entry name" value="De-etiolated_protein_1_Det1"/>
</dbReference>
<dbReference type="GO" id="GO:0031625">
    <property type="term" value="F:ubiquitin protein ligase binding"/>
    <property type="evidence" value="ECO:0007669"/>
    <property type="project" value="TreeGrafter"/>
</dbReference>
<organism evidence="2">
    <name type="scientific">Bactrocera latifrons</name>
    <name type="common">Malaysian fruit fly</name>
    <name type="synonym">Chaetodacus latifrons</name>
    <dbReference type="NCBI Taxonomy" id="174628"/>
    <lineage>
        <taxon>Eukaryota</taxon>
        <taxon>Metazoa</taxon>
        <taxon>Ecdysozoa</taxon>
        <taxon>Arthropoda</taxon>
        <taxon>Hexapoda</taxon>
        <taxon>Insecta</taxon>
        <taxon>Pterygota</taxon>
        <taxon>Neoptera</taxon>
        <taxon>Endopterygota</taxon>
        <taxon>Diptera</taxon>
        <taxon>Brachycera</taxon>
        <taxon>Muscomorpha</taxon>
        <taxon>Tephritoidea</taxon>
        <taxon>Tephritidae</taxon>
        <taxon>Bactrocera</taxon>
        <taxon>Bactrocera</taxon>
    </lineage>
</organism>
<dbReference type="EMBL" id="GDHF01033618">
    <property type="protein sequence ID" value="JAI18696.1"/>
    <property type="molecule type" value="Transcribed_RNA"/>
</dbReference>
<protein>
    <submittedName>
        <fullName evidence="2">DET1</fullName>
    </submittedName>
</protein>
<dbReference type="PANTHER" id="PTHR13374:SF3">
    <property type="entry name" value="DET1 HOMOLOG"/>
    <property type="match status" value="1"/>
</dbReference>
<keyword evidence="1" id="KW-1133">Transmembrane helix</keyword>
<reference evidence="2" key="1">
    <citation type="submission" date="2015-06" db="EMBL/GenBank/DDBJ databases">
        <authorList>
            <person name="Hoefler B.C."/>
            <person name="Straight P.D."/>
        </authorList>
    </citation>
    <scope>NUCLEOTIDE SEQUENCE</scope>
</reference>
<dbReference type="GO" id="GO:0005634">
    <property type="term" value="C:nucleus"/>
    <property type="evidence" value="ECO:0007669"/>
    <property type="project" value="TreeGrafter"/>
</dbReference>
<dbReference type="Pfam" id="PF09737">
    <property type="entry name" value="Det1"/>
    <property type="match status" value="1"/>
</dbReference>
<dbReference type="OrthoDB" id="18339at2759"/>
<accession>A0A0K8TWP1</accession>
<dbReference type="GO" id="GO:0016567">
    <property type="term" value="P:protein ubiquitination"/>
    <property type="evidence" value="ECO:0007669"/>
    <property type="project" value="TreeGrafter"/>
</dbReference>
<gene>
    <name evidence="2" type="primary">Det1_5</name>
    <name evidence="2" type="ORF">c5_g2_i3</name>
</gene>
<keyword evidence="1" id="KW-0812">Transmembrane</keyword>
<dbReference type="AlphaFoldDB" id="A0A0K8TWP1"/>
<sequence length="659" mass="77109">MDICWLRTFLFFVTELFYISGIAKIFILYISRIDRTLYQGIIITKLPVFIIESYTECVSAISNCDIMETLLRATVGLNDFLLEVNTPPCSRETRLSWFTERELTQNLQHHIWDRESGFNRYNRRGSMPVLTHEQEFYKSFTPNLSILNVGSTLGFIRKFTPDGKLLLSFSVEHNCLCVYKYIGVGRVQHALYGIVDDVVSATDQTGVLLAKQLFPLLWTIPIFPDNHTDWQLHREFSIFIDEGRYVLIATKNIAAHINIPRQYYLNFPDVFDDSDIFDFAFHLIDLHKGVISDVYRLRDYVFLSHNYGVSIAGNTIAILSRCRQCIDVLEVREGKIYIKYQVNREQETTRREDLENELQTNGVPEPFIKGLLSPLKQHCLSYLYKEAISNEIERLAKLRMFYKNFKVYEEMFIAKMQLVDEDTLLLRYEIPKRSTYFDPANENYTSHKPNFKLFVFYSISEDSVFKIYRDNSTELIYLQRHYYDYFRNVRSAQTGRPPASCGNNPYFQNAFNCAFQSSGDAKKAAMRLNSNLPFNAQGACCSPYFNFNMFDYDDRSITALEVPKIFNPNPILFRDRYTNVLKFRLILETSHLARNKQKLLASFVFHPYEPFAISIQQVGVSSYVFNFHIFSETVIVKPGPRVLKYDIWPDLCPIFHNYN</sequence>
<dbReference type="PANTHER" id="PTHR13374">
    <property type="entry name" value="DET1 HOMOLOG DE-ETIOLATED-1 HOMOLOG"/>
    <property type="match status" value="1"/>
</dbReference>
<dbReference type="GO" id="GO:0032436">
    <property type="term" value="P:positive regulation of proteasomal ubiquitin-dependent protein catabolic process"/>
    <property type="evidence" value="ECO:0007669"/>
    <property type="project" value="TreeGrafter"/>
</dbReference>
<evidence type="ECO:0000313" key="2">
    <source>
        <dbReference type="EMBL" id="JAI18696.1"/>
    </source>
</evidence>